<dbReference type="Proteomes" id="UP001500280">
    <property type="component" value="Unassembled WGS sequence"/>
</dbReference>
<accession>A0ABN2I4C2</accession>
<evidence type="ECO:0000313" key="2">
    <source>
        <dbReference type="EMBL" id="GAA1698422.1"/>
    </source>
</evidence>
<gene>
    <name evidence="2" type="ORF">GCM10009745_51060</name>
</gene>
<evidence type="ECO:0000256" key="1">
    <source>
        <dbReference type="SAM" id="Phobius"/>
    </source>
</evidence>
<dbReference type="RefSeq" id="WP_344156930.1">
    <property type="nucleotide sequence ID" value="NZ_BAAANF010000017.1"/>
</dbReference>
<keyword evidence="1" id="KW-0472">Membrane</keyword>
<protein>
    <recommendedName>
        <fullName evidence="4">DUF3592 domain-containing protein</fullName>
    </recommendedName>
</protein>
<organism evidence="2 3">
    <name type="scientific">Kribbella yunnanensis</name>
    <dbReference type="NCBI Taxonomy" id="190194"/>
    <lineage>
        <taxon>Bacteria</taxon>
        <taxon>Bacillati</taxon>
        <taxon>Actinomycetota</taxon>
        <taxon>Actinomycetes</taxon>
        <taxon>Propionibacteriales</taxon>
        <taxon>Kribbellaceae</taxon>
        <taxon>Kribbella</taxon>
    </lineage>
</organism>
<keyword evidence="1" id="KW-1133">Transmembrane helix</keyword>
<keyword evidence="3" id="KW-1185">Reference proteome</keyword>
<feature type="transmembrane region" description="Helical" evidence="1">
    <location>
        <begin position="108"/>
        <end position="126"/>
    </location>
</feature>
<keyword evidence="1" id="KW-0812">Transmembrane</keyword>
<evidence type="ECO:0000313" key="3">
    <source>
        <dbReference type="Proteomes" id="UP001500280"/>
    </source>
</evidence>
<sequence>MTINRRVIAASVAALVFLVVGLVQVADLYWLRHRGEVVTATVGEVQHSRRSTDKIKVTYVTRDGQAVVAKTANYHDAEPGQKLDVRYDRKKPTRMQAADWSLSYTRPLLLYGGVGAFLILLAVLDLRLNLLGRLRGAATR</sequence>
<dbReference type="EMBL" id="BAAANF010000017">
    <property type="protein sequence ID" value="GAA1698422.1"/>
    <property type="molecule type" value="Genomic_DNA"/>
</dbReference>
<name>A0ABN2I4C2_9ACTN</name>
<evidence type="ECO:0008006" key="4">
    <source>
        <dbReference type="Google" id="ProtNLM"/>
    </source>
</evidence>
<comment type="caution">
    <text evidence="2">The sequence shown here is derived from an EMBL/GenBank/DDBJ whole genome shotgun (WGS) entry which is preliminary data.</text>
</comment>
<reference evidence="2 3" key="1">
    <citation type="journal article" date="2019" name="Int. J. Syst. Evol. Microbiol.">
        <title>The Global Catalogue of Microorganisms (GCM) 10K type strain sequencing project: providing services to taxonomists for standard genome sequencing and annotation.</title>
        <authorList>
            <consortium name="The Broad Institute Genomics Platform"/>
            <consortium name="The Broad Institute Genome Sequencing Center for Infectious Disease"/>
            <person name="Wu L."/>
            <person name="Ma J."/>
        </authorList>
    </citation>
    <scope>NUCLEOTIDE SEQUENCE [LARGE SCALE GENOMIC DNA]</scope>
    <source>
        <strain evidence="2 3">JCM 14307</strain>
    </source>
</reference>
<proteinExistence type="predicted"/>